<dbReference type="AlphaFoldDB" id="G0QNB3"/>
<evidence type="ECO:0000313" key="2">
    <source>
        <dbReference type="EMBL" id="EGR33292.1"/>
    </source>
</evidence>
<dbReference type="EMBL" id="GL983479">
    <property type="protein sequence ID" value="EGR33292.1"/>
    <property type="molecule type" value="Genomic_DNA"/>
</dbReference>
<organism evidence="2 3">
    <name type="scientific">Ichthyophthirius multifiliis</name>
    <name type="common">White spot disease agent</name>
    <name type="synonym">Ich</name>
    <dbReference type="NCBI Taxonomy" id="5932"/>
    <lineage>
        <taxon>Eukaryota</taxon>
        <taxon>Sar</taxon>
        <taxon>Alveolata</taxon>
        <taxon>Ciliophora</taxon>
        <taxon>Intramacronucleata</taxon>
        <taxon>Oligohymenophorea</taxon>
        <taxon>Hymenostomatida</taxon>
        <taxon>Ophryoglenina</taxon>
        <taxon>Ichthyophthirius</taxon>
    </lineage>
</organism>
<accession>G0QNB3</accession>
<dbReference type="OMA" id="CECEEVN"/>
<dbReference type="GeneID" id="14909461"/>
<sequence length="446" mass="53348">QNPQQNYEIDIVENRKQLSAFASSVVQNARNQIQKVEDTEEVKEMINQKNKLENDRKKKKDELEKENLKLKNRSIKIRYEKEDLQTKIRQLEENKFDAQKKTKQLQQNSKYQLNELATLQSRVQKIETDIVNTQIIIKDKEGEIQRLQEKQKLTHKDHENLLRELENVTQKNNIVQFDLQQMKSDKDRIMEELEKRQIEANEKFNQLNYQYLDVQSQINEKNNEIIALENAGHSDKIFLEQLRENNRVLMEKKQDMENNQKKLKKKQKRIEELEVELDFVQREKKIEIVEKIVEKPVVIEKPVIVEKEVIIREQIKVDENLEKELNTLREQLILLESNTKQRESECEYWRKKQQELENAEEIRFIQIQKDYDSQVNNINVLYQNSCQEVSDLQGKLNLLLAEVHQLSNLNIDKNKQISDQINQLLNKNQALENIINSNNNVVKQIF</sequence>
<gene>
    <name evidence="2" type="ORF">IMG5_057150</name>
</gene>
<reference evidence="2 3" key="1">
    <citation type="submission" date="2011-07" db="EMBL/GenBank/DDBJ databases">
        <authorList>
            <person name="Coyne R."/>
            <person name="Brami D."/>
            <person name="Johnson J."/>
            <person name="Hostetler J."/>
            <person name="Hannick L."/>
            <person name="Clark T."/>
            <person name="Cassidy-Hanley D."/>
            <person name="Inman J."/>
        </authorList>
    </citation>
    <scope>NUCLEOTIDE SEQUENCE [LARGE SCALE GENOMIC DNA]</scope>
    <source>
        <strain evidence="2 3">G5</strain>
    </source>
</reference>
<feature type="coiled-coil region" evidence="1">
    <location>
        <begin position="35"/>
        <end position="338"/>
    </location>
</feature>
<keyword evidence="3" id="KW-1185">Reference proteome</keyword>
<dbReference type="InParanoid" id="G0QNB3"/>
<dbReference type="eggNOG" id="ENOG502T0YV">
    <property type="taxonomic scope" value="Eukaryota"/>
</dbReference>
<dbReference type="STRING" id="857967.G0QNB3"/>
<proteinExistence type="predicted"/>
<dbReference type="Proteomes" id="UP000008983">
    <property type="component" value="Unassembled WGS sequence"/>
</dbReference>
<feature type="coiled-coil region" evidence="1">
    <location>
        <begin position="414"/>
        <end position="441"/>
    </location>
</feature>
<evidence type="ECO:0000313" key="3">
    <source>
        <dbReference type="Proteomes" id="UP000008983"/>
    </source>
</evidence>
<feature type="non-terminal residue" evidence="2">
    <location>
        <position position="1"/>
    </location>
</feature>
<keyword evidence="1" id="KW-0175">Coiled coil</keyword>
<protein>
    <submittedName>
        <fullName evidence="2">Uncharacterized protein</fullName>
    </submittedName>
</protein>
<dbReference type="OrthoDB" id="10615154at2759"/>
<dbReference type="RefSeq" id="XP_004037278.1">
    <property type="nucleotide sequence ID" value="XM_004037230.1"/>
</dbReference>
<name>G0QNB3_ICHMU</name>
<evidence type="ECO:0000256" key="1">
    <source>
        <dbReference type="SAM" id="Coils"/>
    </source>
</evidence>